<dbReference type="AlphaFoldDB" id="A0A445EQC4"/>
<evidence type="ECO:0000313" key="2">
    <source>
        <dbReference type="Proteomes" id="UP000289738"/>
    </source>
</evidence>
<accession>A0A445EQC4</accession>
<proteinExistence type="predicted"/>
<reference evidence="1 2" key="1">
    <citation type="submission" date="2019-01" db="EMBL/GenBank/DDBJ databases">
        <title>Sequencing of cultivated peanut Arachis hypogaea provides insights into genome evolution and oil improvement.</title>
        <authorList>
            <person name="Chen X."/>
        </authorList>
    </citation>
    <scope>NUCLEOTIDE SEQUENCE [LARGE SCALE GENOMIC DNA]</scope>
    <source>
        <strain evidence="2">cv. Fuhuasheng</strain>
        <tissue evidence="1">Leaves</tissue>
    </source>
</reference>
<name>A0A445EQC4_ARAHY</name>
<gene>
    <name evidence="1" type="ORF">Ahy_A01g002054</name>
</gene>
<dbReference type="Proteomes" id="UP000289738">
    <property type="component" value="Chromosome A01"/>
</dbReference>
<sequence>MNKTIKKHAFNQVKEAIAHIEGQDESSKELSQNDSLAQVLGNEHLGEVRRLGFGLCPTQFFHNIVQQSDSGV</sequence>
<evidence type="ECO:0000313" key="1">
    <source>
        <dbReference type="EMBL" id="RYR77546.1"/>
    </source>
</evidence>
<protein>
    <submittedName>
        <fullName evidence="1">Uncharacterized protein</fullName>
    </submittedName>
</protein>
<keyword evidence="2" id="KW-1185">Reference proteome</keyword>
<comment type="caution">
    <text evidence="1">The sequence shown here is derived from an EMBL/GenBank/DDBJ whole genome shotgun (WGS) entry which is preliminary data.</text>
</comment>
<dbReference type="EMBL" id="SDMP01000001">
    <property type="protein sequence ID" value="RYR77546.1"/>
    <property type="molecule type" value="Genomic_DNA"/>
</dbReference>
<organism evidence="1 2">
    <name type="scientific">Arachis hypogaea</name>
    <name type="common">Peanut</name>
    <dbReference type="NCBI Taxonomy" id="3818"/>
    <lineage>
        <taxon>Eukaryota</taxon>
        <taxon>Viridiplantae</taxon>
        <taxon>Streptophyta</taxon>
        <taxon>Embryophyta</taxon>
        <taxon>Tracheophyta</taxon>
        <taxon>Spermatophyta</taxon>
        <taxon>Magnoliopsida</taxon>
        <taxon>eudicotyledons</taxon>
        <taxon>Gunneridae</taxon>
        <taxon>Pentapetalae</taxon>
        <taxon>rosids</taxon>
        <taxon>fabids</taxon>
        <taxon>Fabales</taxon>
        <taxon>Fabaceae</taxon>
        <taxon>Papilionoideae</taxon>
        <taxon>50 kb inversion clade</taxon>
        <taxon>dalbergioids sensu lato</taxon>
        <taxon>Dalbergieae</taxon>
        <taxon>Pterocarpus clade</taxon>
        <taxon>Arachis</taxon>
    </lineage>
</organism>